<dbReference type="Proteomes" id="UP000287166">
    <property type="component" value="Unassembled WGS sequence"/>
</dbReference>
<dbReference type="Gene3D" id="3.80.10.10">
    <property type="entry name" value="Ribonuclease Inhibitor"/>
    <property type="match status" value="1"/>
</dbReference>
<name>A0A401H4V8_9APHY</name>
<keyword evidence="3" id="KW-1185">Reference proteome</keyword>
<dbReference type="SUPFAM" id="SSF52047">
    <property type="entry name" value="RNI-like"/>
    <property type="match status" value="1"/>
</dbReference>
<proteinExistence type="predicted"/>
<dbReference type="InterPro" id="IPR032675">
    <property type="entry name" value="LRR_dom_sf"/>
</dbReference>
<evidence type="ECO:0000259" key="1">
    <source>
        <dbReference type="PROSITE" id="PS50181"/>
    </source>
</evidence>
<dbReference type="AlphaFoldDB" id="A0A401H4V8"/>
<sequence>MNVLSLNHDVLSHILSFLVAKDALNLSVTSRKIYSIARRHAFSAVSLTSPAQLAEFCAYMLADVANRLFWLRDLEVCTSAFGVTSGEELEEEEGLVYLQDAALLAGLFAQATMLKCLSVSCIEVLVMSDSRIVEALIALPGLNKLQLSGTGPFTGQMLNKLRSRPRKLLLSFMERPSQSPLFFEHFASLQSLHVLDLWNIKLDEFPPSQNGALLQCPTVQHLSITASVAPMSLFVRAFPNLRTLLLWCVTAASLSPVTVTEDECWHRLNHVGGYTRDFTYWRVACPVRWLELDVAITDDTQVELVISAVRDMTPIILSLNIYLYTELSFWTSLAGAVPRLKYLDLVAMNWSISRCQRWLVSPIYSVQNAWPVLGTTIGSSPTYVEDVEVDLRTSLRQLASSAQRTR</sequence>
<dbReference type="CDD" id="cd09917">
    <property type="entry name" value="F-box_SF"/>
    <property type="match status" value="1"/>
</dbReference>
<accession>A0A401H4V8</accession>
<organism evidence="2 3">
    <name type="scientific">Sparassis crispa</name>
    <dbReference type="NCBI Taxonomy" id="139825"/>
    <lineage>
        <taxon>Eukaryota</taxon>
        <taxon>Fungi</taxon>
        <taxon>Dikarya</taxon>
        <taxon>Basidiomycota</taxon>
        <taxon>Agaricomycotina</taxon>
        <taxon>Agaricomycetes</taxon>
        <taxon>Polyporales</taxon>
        <taxon>Sparassidaceae</taxon>
        <taxon>Sparassis</taxon>
    </lineage>
</organism>
<comment type="caution">
    <text evidence="2">The sequence shown here is derived from an EMBL/GenBank/DDBJ whole genome shotgun (WGS) entry which is preliminary data.</text>
</comment>
<feature type="domain" description="F-box" evidence="1">
    <location>
        <begin position="1"/>
        <end position="45"/>
    </location>
</feature>
<dbReference type="RefSeq" id="XP_027620344.1">
    <property type="nucleotide sequence ID" value="XM_027764543.1"/>
</dbReference>
<dbReference type="EMBL" id="BFAD01000016">
    <property type="protein sequence ID" value="GBE89431.1"/>
    <property type="molecule type" value="Genomic_DNA"/>
</dbReference>
<dbReference type="STRING" id="139825.A0A401H4V8"/>
<reference evidence="2 3" key="1">
    <citation type="journal article" date="2018" name="Sci. Rep.">
        <title>Genome sequence of the cauliflower mushroom Sparassis crispa (Hanabiratake) and its association with beneficial usage.</title>
        <authorList>
            <person name="Kiyama R."/>
            <person name="Furutani Y."/>
            <person name="Kawaguchi K."/>
            <person name="Nakanishi T."/>
        </authorList>
    </citation>
    <scope>NUCLEOTIDE SEQUENCE [LARGE SCALE GENOMIC DNA]</scope>
</reference>
<dbReference type="InParanoid" id="A0A401H4V8"/>
<dbReference type="InterPro" id="IPR036047">
    <property type="entry name" value="F-box-like_dom_sf"/>
</dbReference>
<evidence type="ECO:0000313" key="2">
    <source>
        <dbReference type="EMBL" id="GBE89431.1"/>
    </source>
</evidence>
<dbReference type="Pfam" id="PF00646">
    <property type="entry name" value="F-box"/>
    <property type="match status" value="1"/>
</dbReference>
<dbReference type="SUPFAM" id="SSF81383">
    <property type="entry name" value="F-box domain"/>
    <property type="match status" value="1"/>
</dbReference>
<dbReference type="InterPro" id="IPR001810">
    <property type="entry name" value="F-box_dom"/>
</dbReference>
<gene>
    <name evidence="2" type="ORF">SCP_1600930</name>
</gene>
<protein>
    <recommendedName>
        <fullName evidence="1">F-box domain-containing protein</fullName>
    </recommendedName>
</protein>
<dbReference type="OrthoDB" id="2780918at2759"/>
<evidence type="ECO:0000313" key="3">
    <source>
        <dbReference type="Proteomes" id="UP000287166"/>
    </source>
</evidence>
<dbReference type="GeneID" id="38786348"/>
<dbReference type="PROSITE" id="PS50181">
    <property type="entry name" value="FBOX"/>
    <property type="match status" value="1"/>
</dbReference>